<dbReference type="SUPFAM" id="SSF56672">
    <property type="entry name" value="DNA/RNA polymerases"/>
    <property type="match status" value="1"/>
</dbReference>
<evidence type="ECO:0000256" key="1">
    <source>
        <dbReference type="ARBA" id="ARBA00010945"/>
    </source>
</evidence>
<dbReference type="Gene3D" id="1.10.150.20">
    <property type="entry name" value="5' to 3' exonuclease, C-terminal subdomain"/>
    <property type="match status" value="1"/>
</dbReference>
<accession>A0AAY4BTJ1</accession>
<reference evidence="7" key="3">
    <citation type="submission" date="2025-09" db="UniProtKB">
        <authorList>
            <consortium name="Ensembl"/>
        </authorList>
    </citation>
    <scope>IDENTIFICATION</scope>
</reference>
<dbReference type="SUPFAM" id="SSF100879">
    <property type="entry name" value="Lesion bypass DNA polymerase (Y-family), little finger domain"/>
    <property type="match status" value="1"/>
</dbReference>
<dbReference type="GO" id="GO:0006281">
    <property type="term" value="P:DNA repair"/>
    <property type="evidence" value="ECO:0007669"/>
    <property type="project" value="InterPro"/>
</dbReference>
<dbReference type="InterPro" id="IPR043128">
    <property type="entry name" value="Rev_trsase/Diguanyl_cyclase"/>
</dbReference>
<dbReference type="Pfam" id="PF00817">
    <property type="entry name" value="IMS"/>
    <property type="match status" value="1"/>
</dbReference>
<feature type="compositionally biased region" description="Low complexity" evidence="4">
    <location>
        <begin position="21"/>
        <end position="31"/>
    </location>
</feature>
<feature type="region of interest" description="Disordered" evidence="4">
    <location>
        <begin position="621"/>
        <end position="652"/>
    </location>
</feature>
<dbReference type="FunFam" id="3.30.1490.100:FF:000003">
    <property type="entry name" value="Polymerase (DNA directed) iota"/>
    <property type="match status" value="1"/>
</dbReference>
<evidence type="ECO:0000313" key="7">
    <source>
        <dbReference type="Ensembl" id="ENSDCDP00010024213.1"/>
    </source>
</evidence>
<dbReference type="PROSITE" id="PS50173">
    <property type="entry name" value="UMUC"/>
    <property type="match status" value="1"/>
</dbReference>
<protein>
    <recommendedName>
        <fullName evidence="6">UmuC domain-containing protein</fullName>
    </recommendedName>
</protein>
<dbReference type="Gene3D" id="3.30.70.270">
    <property type="match status" value="1"/>
</dbReference>
<keyword evidence="3" id="KW-0808">Transferase</keyword>
<dbReference type="InterPro" id="IPR025527">
    <property type="entry name" value="HUWE1/Rev1_UBM"/>
</dbReference>
<dbReference type="InterPro" id="IPR036775">
    <property type="entry name" value="DNA_pol_Y-fam_lit_finger_sf"/>
</dbReference>
<dbReference type="Gene3D" id="6.10.250.1630">
    <property type="match status" value="1"/>
</dbReference>
<keyword evidence="5" id="KW-0472">Membrane</keyword>
<keyword evidence="5" id="KW-1133">Transmembrane helix</keyword>
<evidence type="ECO:0000256" key="5">
    <source>
        <dbReference type="SAM" id="Phobius"/>
    </source>
</evidence>
<dbReference type="Pfam" id="PF11799">
    <property type="entry name" value="IMS_C"/>
    <property type="match status" value="1"/>
</dbReference>
<dbReference type="GO" id="GO:0003684">
    <property type="term" value="F:damaged DNA binding"/>
    <property type="evidence" value="ECO:0007669"/>
    <property type="project" value="InterPro"/>
</dbReference>
<evidence type="ECO:0000259" key="6">
    <source>
        <dbReference type="PROSITE" id="PS50173"/>
    </source>
</evidence>
<dbReference type="InterPro" id="IPR043502">
    <property type="entry name" value="DNA/RNA_pol_sf"/>
</dbReference>
<dbReference type="Pfam" id="PF21999">
    <property type="entry name" value="IMS_HHH_1"/>
    <property type="match status" value="1"/>
</dbReference>
<name>A0AAY4BTJ1_9TELE</name>
<dbReference type="FunFam" id="3.40.1170.60:FF:000006">
    <property type="entry name" value="DNA polymerase iota"/>
    <property type="match status" value="1"/>
</dbReference>
<dbReference type="FunFam" id="3.30.70.270:FF:000013">
    <property type="entry name" value="Polymerase (DNA directed) iota"/>
    <property type="match status" value="1"/>
</dbReference>
<keyword evidence="5" id="KW-0812">Transmembrane</keyword>
<organism evidence="7 8">
    <name type="scientific">Denticeps clupeoides</name>
    <name type="common">denticle herring</name>
    <dbReference type="NCBI Taxonomy" id="299321"/>
    <lineage>
        <taxon>Eukaryota</taxon>
        <taxon>Metazoa</taxon>
        <taxon>Chordata</taxon>
        <taxon>Craniata</taxon>
        <taxon>Vertebrata</taxon>
        <taxon>Euteleostomi</taxon>
        <taxon>Actinopterygii</taxon>
        <taxon>Neopterygii</taxon>
        <taxon>Teleostei</taxon>
        <taxon>Clupei</taxon>
        <taxon>Clupeiformes</taxon>
        <taxon>Denticipitoidei</taxon>
        <taxon>Denticipitidae</taxon>
        <taxon>Denticeps</taxon>
    </lineage>
</organism>
<dbReference type="Gene3D" id="3.40.1170.60">
    <property type="match status" value="1"/>
</dbReference>
<dbReference type="AlphaFoldDB" id="A0AAY4BTJ1"/>
<evidence type="ECO:0000256" key="4">
    <source>
        <dbReference type="SAM" id="MobiDB-lite"/>
    </source>
</evidence>
<keyword evidence="8" id="KW-1185">Reference proteome</keyword>
<keyword evidence="2" id="KW-0237">DNA synthesis</keyword>
<dbReference type="InterPro" id="IPR017961">
    <property type="entry name" value="DNA_pol_Y-fam_little_finger"/>
</dbReference>
<dbReference type="InterPro" id="IPR001126">
    <property type="entry name" value="UmuC"/>
</dbReference>
<feature type="transmembrane region" description="Helical" evidence="5">
    <location>
        <begin position="462"/>
        <end position="482"/>
    </location>
</feature>
<dbReference type="PIRSF" id="PIRSF036603">
    <property type="entry name" value="DPol_eta"/>
    <property type="match status" value="1"/>
</dbReference>
<feature type="domain" description="UmuC" evidence="6">
    <location>
        <begin position="44"/>
        <end position="254"/>
    </location>
</feature>
<reference evidence="7 8" key="1">
    <citation type="submission" date="2020-06" db="EMBL/GenBank/DDBJ databases">
        <authorList>
            <consortium name="Wellcome Sanger Institute Data Sharing"/>
        </authorList>
    </citation>
    <scope>NUCLEOTIDE SEQUENCE [LARGE SCALE GENOMIC DNA]</scope>
</reference>
<dbReference type="Proteomes" id="UP000694580">
    <property type="component" value="Chromosome 11"/>
</dbReference>
<comment type="similarity">
    <text evidence="1">Belongs to the DNA polymerase type-Y family.</text>
</comment>
<dbReference type="Ensembl" id="ENSDCDT00010029939.1">
    <property type="protein sequence ID" value="ENSDCDP00010024213.1"/>
    <property type="gene ID" value="ENSDCDG00010015358.1"/>
</dbReference>
<dbReference type="GO" id="GO:0019985">
    <property type="term" value="P:translesion synthesis"/>
    <property type="evidence" value="ECO:0007669"/>
    <property type="project" value="TreeGrafter"/>
</dbReference>
<evidence type="ECO:0000313" key="8">
    <source>
        <dbReference type="Proteomes" id="UP000694580"/>
    </source>
</evidence>
<proteinExistence type="inferred from homology"/>
<dbReference type="GeneTree" id="ENSGT00940000159487"/>
<feature type="region of interest" description="Disordered" evidence="4">
    <location>
        <begin position="16"/>
        <end position="36"/>
    </location>
</feature>
<dbReference type="GO" id="GO:0003887">
    <property type="term" value="F:DNA-directed DNA polymerase activity"/>
    <property type="evidence" value="ECO:0007669"/>
    <property type="project" value="InterPro"/>
</dbReference>
<dbReference type="PANTHER" id="PTHR46404:SF1">
    <property type="entry name" value="DNA POLYMERASE IOTA"/>
    <property type="match status" value="1"/>
</dbReference>
<dbReference type="Pfam" id="PF14377">
    <property type="entry name" value="UBM"/>
    <property type="match status" value="1"/>
</dbReference>
<dbReference type="PANTHER" id="PTHR46404">
    <property type="entry name" value="DNA POLYMERASE IOTA"/>
    <property type="match status" value="1"/>
</dbReference>
<evidence type="ECO:0000256" key="3">
    <source>
        <dbReference type="ARBA" id="ARBA00022679"/>
    </source>
</evidence>
<dbReference type="InterPro" id="IPR053848">
    <property type="entry name" value="IMS_HHH_1"/>
</dbReference>
<evidence type="ECO:0000256" key="2">
    <source>
        <dbReference type="ARBA" id="ARBA00022634"/>
    </source>
</evidence>
<sequence length="652" mass="72372">CAPELCILLKMDEDEDDADWDTSSGSSAPASTGGGCSDGSRRVVLHFDLDCFYAQVEMVRNPALRDVPLGVQQKYIVVTCNYVAREYGVTKLMSVTAAKEKCPQLVLVKGEDLTHYRETSYKVTELLMSYCPLVERLGFDENFMDITEIVNGKIREAPVTDYCFSGHVYNCQAAGVRASEYPRLAVGSQIAAELRGALHSRLGLTSCAGIASSKLLAKLVSGAHKPNQQTTLLPKYTGDIIGSLTGLRQIPGIGYRTGEKLKALGLLAVRDLQVFHLAALAKEFGEANAQRIQNLAHGIDESPVTPSGPPQSLSDEDSFKEISTVTETVKKLEDLLTSLLERMHKDGRQPSTFRLTIRRFSSTDRWFSRESRQCPIPIHIGQKVISGSSEALPQLVSIGIKLFHKLIDTSAPFHLTLMNVCFSNLLSRRDTKGSIKSFFTAKSPSRQDKKVTRVSSSTARNVFFFLFVFIYLFIYLFFSSLLDEIVQHKPSVLLEAVPIVRLKVVERRHKGEMLPSQQKKIPDFLLPEHIQKEIIPTFHTAVFQHIPPVESRPGAMCSLHDHPLSTRDTEGLNVPRPSSLGVNAACPPNVDPRVFSELPPDLQQELLSEWKQQKPVLKIPSKKVVKGGSTKEKKTTGQPSQANNLLKYFKPN</sequence>
<gene>
    <name evidence="7" type="primary">POLI</name>
</gene>
<reference evidence="7" key="2">
    <citation type="submission" date="2025-08" db="UniProtKB">
        <authorList>
            <consortium name="Ensembl"/>
        </authorList>
    </citation>
    <scope>IDENTIFICATION</scope>
</reference>
<dbReference type="Gene3D" id="3.30.1490.100">
    <property type="entry name" value="DNA polymerase, Y-family, little finger domain"/>
    <property type="match status" value="1"/>
</dbReference>